<evidence type="ECO:0000259" key="2">
    <source>
        <dbReference type="Pfam" id="PF07085"/>
    </source>
</evidence>
<dbReference type="Gene3D" id="3.40.1390.20">
    <property type="entry name" value="HprK N-terminal domain-like"/>
    <property type="match status" value="1"/>
</dbReference>
<dbReference type="Proteomes" id="UP000187464">
    <property type="component" value="Chromosome I"/>
</dbReference>
<feature type="domain" description="DRTGG" evidence="2">
    <location>
        <begin position="9"/>
        <end position="105"/>
    </location>
</feature>
<proteinExistence type="predicted"/>
<dbReference type="RefSeq" id="WP_076931578.1">
    <property type="nucleotide sequence ID" value="NZ_LT605205.1"/>
</dbReference>
<keyword evidence="4" id="KW-1185">Reference proteome</keyword>
<reference evidence="3 4" key="1">
    <citation type="submission" date="2016-08" db="EMBL/GenBank/DDBJ databases">
        <authorList>
            <person name="Seilhamer J.J."/>
        </authorList>
    </citation>
    <scope>NUCLEOTIDE SEQUENCE [LARGE SCALE GENOMIC DNA]</scope>
    <source>
        <strain evidence="3">M3/6</strain>
    </source>
</reference>
<dbReference type="EMBL" id="LT605205">
    <property type="protein sequence ID" value="SCD21817.1"/>
    <property type="molecule type" value="Genomic_DNA"/>
</dbReference>
<dbReference type="InterPro" id="IPR010766">
    <property type="entry name" value="DRTGG"/>
</dbReference>
<comment type="subunit">
    <text evidence="1">Homohexamer.</text>
</comment>
<dbReference type="Pfam" id="PF07085">
    <property type="entry name" value="DRTGG"/>
    <property type="match status" value="1"/>
</dbReference>
<gene>
    <name evidence="3" type="ORF">PSM36_3028</name>
</gene>
<dbReference type="KEGG" id="psac:PSM36_3028"/>
<dbReference type="SUPFAM" id="SSF75138">
    <property type="entry name" value="HprK N-terminal domain-like"/>
    <property type="match status" value="1"/>
</dbReference>
<dbReference type="InterPro" id="IPR028979">
    <property type="entry name" value="Ser_kin/Pase_Hpr-like_N_sf"/>
</dbReference>
<organism evidence="3 4">
    <name type="scientific">Proteiniphilum saccharofermentans</name>
    <dbReference type="NCBI Taxonomy" id="1642647"/>
    <lineage>
        <taxon>Bacteria</taxon>
        <taxon>Pseudomonadati</taxon>
        <taxon>Bacteroidota</taxon>
        <taxon>Bacteroidia</taxon>
        <taxon>Bacteroidales</taxon>
        <taxon>Dysgonomonadaceae</taxon>
        <taxon>Proteiniphilum</taxon>
    </lineage>
</organism>
<protein>
    <recommendedName>
        <fullName evidence="2">DRTGG domain-containing protein</fullName>
    </recommendedName>
</protein>
<dbReference type="AlphaFoldDB" id="A0A1R3TB30"/>
<accession>A0A1R3TB30</accession>
<evidence type="ECO:0000313" key="4">
    <source>
        <dbReference type="Proteomes" id="UP000187464"/>
    </source>
</evidence>
<sequence length="114" mass="12899">MNLHQVNEIINGTIQLDCNTFHDYTNVFASDLMSDVLRYYMENTLLITGLCTLQAIRTAEISNISCIIFARGKRISDEMLQLAKENNIAIIESGLTVFEIAGRLYQNGLKPVRE</sequence>
<evidence type="ECO:0000256" key="1">
    <source>
        <dbReference type="ARBA" id="ARBA00011643"/>
    </source>
</evidence>
<dbReference type="STRING" id="1642647.PSM36_3028"/>
<evidence type="ECO:0000313" key="3">
    <source>
        <dbReference type="EMBL" id="SCD21817.1"/>
    </source>
</evidence>
<name>A0A1R3TB30_9BACT</name>